<dbReference type="PANTHER" id="PTHR33558:SF1">
    <property type="entry name" value="GLUTAREDOXIN-LIKE PROTEIN C5ORF63 HOMOLOG"/>
    <property type="match status" value="1"/>
</dbReference>
<dbReference type="GeneID" id="9830821"/>
<protein>
    <submittedName>
        <fullName evidence="2">Thioredoxin-like fold</fullName>
    </submittedName>
</protein>
<gene>
    <name evidence="2" type="ORF">OT_ostta15g02875</name>
</gene>
<keyword evidence="3" id="KW-1185">Reference proteome</keyword>
<evidence type="ECO:0000313" key="2">
    <source>
        <dbReference type="EMBL" id="CEG01881.1"/>
    </source>
</evidence>
<dbReference type="SUPFAM" id="SSF52833">
    <property type="entry name" value="Thioredoxin-like"/>
    <property type="match status" value="1"/>
</dbReference>
<feature type="region of interest" description="Disordered" evidence="1">
    <location>
        <begin position="1"/>
        <end position="60"/>
    </location>
</feature>
<dbReference type="RefSeq" id="XP_022841225.1">
    <property type="nucleotide sequence ID" value="XM_022982473.1"/>
</dbReference>
<dbReference type="KEGG" id="ota:OT_ostta15g02875"/>
<dbReference type="Proteomes" id="UP000009170">
    <property type="component" value="Unassembled WGS sequence"/>
</dbReference>
<evidence type="ECO:0000313" key="3">
    <source>
        <dbReference type="Proteomes" id="UP000009170"/>
    </source>
</evidence>
<sequence length="203" mass="22195">MRSASTPSVAAIESTSYTPTRLTSASRPSARARLVRSTFSPRRASKEDCSNERFDDDDDDDDASPFTIAVYTKPGCCLCDGLKEKIECALESARRGEASARTGTARDALRDFILVSKDVSENELWAELYAGSVPRVFIRDSHALDGEGWVEFARPPPKTSAARVCDDLDAFVRSRRPRSGVSSSGWVVNAAPAWDTSNHSSHF</sequence>
<dbReference type="InParanoid" id="A0A096PBA2"/>
<reference evidence="3" key="1">
    <citation type="journal article" date="2006" name="Proc. Natl. Acad. Sci. U.S.A.">
        <title>Genome analysis of the smallest free-living eukaryote Ostreococcus tauri unveils many unique features.</title>
        <authorList>
            <person name="Derelle E."/>
            <person name="Ferraz C."/>
            <person name="Rombauts S."/>
            <person name="Rouze P."/>
            <person name="Worden A.Z."/>
            <person name="Robbens S."/>
            <person name="Partensky F."/>
            <person name="Degroeve S."/>
            <person name="Echeynie S."/>
            <person name="Cooke R."/>
            <person name="Saeys Y."/>
            <person name="Wuyts J."/>
            <person name="Jabbari K."/>
            <person name="Bowler C."/>
            <person name="Panaud O."/>
            <person name="Piegu B."/>
            <person name="Ball S.G."/>
            <person name="Ral J.-P."/>
            <person name="Bouget F.-Y."/>
            <person name="Piganeau G."/>
            <person name="De Baets B."/>
            <person name="Picard A."/>
            <person name="Delseny M."/>
            <person name="Demaille J."/>
            <person name="Van de Peer Y."/>
            <person name="Moreau H."/>
        </authorList>
    </citation>
    <scope>NUCLEOTIDE SEQUENCE [LARGE SCALE GENOMIC DNA]</scope>
    <source>
        <strain evidence="3">OTTH 0595 / CCAP 157/2 / RCC745</strain>
    </source>
</reference>
<feature type="compositionally biased region" description="Basic and acidic residues" evidence="1">
    <location>
        <begin position="44"/>
        <end position="53"/>
    </location>
</feature>
<feature type="compositionally biased region" description="Polar residues" evidence="1">
    <location>
        <begin position="1"/>
        <end position="27"/>
    </location>
</feature>
<proteinExistence type="predicted"/>
<dbReference type="EMBL" id="CAID01000015">
    <property type="protein sequence ID" value="CEG01881.1"/>
    <property type="molecule type" value="Genomic_DNA"/>
</dbReference>
<dbReference type="InterPro" id="IPR036249">
    <property type="entry name" value="Thioredoxin-like_sf"/>
</dbReference>
<comment type="caution">
    <text evidence="2">The sequence shown here is derived from an EMBL/GenBank/DDBJ whole genome shotgun (WGS) entry which is preliminary data.</text>
</comment>
<name>A0A096PBA2_OSTTA</name>
<dbReference type="InterPro" id="IPR052565">
    <property type="entry name" value="Glutaredoxin-like_YDR286C"/>
</dbReference>
<evidence type="ECO:0000256" key="1">
    <source>
        <dbReference type="SAM" id="MobiDB-lite"/>
    </source>
</evidence>
<reference evidence="2 3" key="2">
    <citation type="journal article" date="2014" name="BMC Genomics">
        <title>An improved genome of the model marine alga Ostreococcus tauri unfolds by assessing Illumina de novo assemblies.</title>
        <authorList>
            <person name="Blanc-Mathieu R."/>
            <person name="Verhelst B."/>
            <person name="Derelle E."/>
            <person name="Rombauts S."/>
            <person name="Bouget F.Y."/>
            <person name="Carre I."/>
            <person name="Chateau A."/>
            <person name="Eyre-Walker A."/>
            <person name="Grimsley N."/>
            <person name="Moreau H."/>
            <person name="Piegu B."/>
            <person name="Rivals E."/>
            <person name="Schackwitz W."/>
            <person name="Van de Peer Y."/>
            <person name="Piganeau G."/>
        </authorList>
    </citation>
    <scope>NUCLEOTIDE SEQUENCE [LARGE SCALE GENOMIC DNA]</scope>
    <source>
        <strain evidence="3">OTTH 0595 / CCAP 157/2 / RCC745</strain>
    </source>
</reference>
<dbReference type="Pfam" id="PF05768">
    <property type="entry name" value="Glrx-like"/>
    <property type="match status" value="1"/>
</dbReference>
<organism evidence="2 3">
    <name type="scientific">Ostreococcus tauri</name>
    <name type="common">Marine green alga</name>
    <dbReference type="NCBI Taxonomy" id="70448"/>
    <lineage>
        <taxon>Eukaryota</taxon>
        <taxon>Viridiplantae</taxon>
        <taxon>Chlorophyta</taxon>
        <taxon>Mamiellophyceae</taxon>
        <taxon>Mamiellales</taxon>
        <taxon>Bathycoccaceae</taxon>
        <taxon>Ostreococcus</taxon>
    </lineage>
</organism>
<dbReference type="InterPro" id="IPR008554">
    <property type="entry name" value="Glutaredoxin-like"/>
</dbReference>
<dbReference type="AlphaFoldDB" id="A0A096PBA2"/>
<dbReference type="OrthoDB" id="2016230at2759"/>
<dbReference type="PANTHER" id="PTHR33558">
    <property type="entry name" value="GLUTAREDOXIN-LIKE PROTEIN C5ORF63 HOMOLOG"/>
    <property type="match status" value="1"/>
</dbReference>
<accession>A0A096PBA2</accession>
<dbReference type="Gene3D" id="3.40.30.10">
    <property type="entry name" value="Glutaredoxin"/>
    <property type="match status" value="1"/>
</dbReference>